<evidence type="ECO:0000256" key="9">
    <source>
        <dbReference type="ARBA" id="ARBA00055087"/>
    </source>
</evidence>
<organism evidence="12 13">
    <name type="scientific">Thermosulfidibacter takaii (strain DSM 17441 / JCM 13301 / NBRC 103674 / ABI70S6)</name>
    <dbReference type="NCBI Taxonomy" id="1298851"/>
    <lineage>
        <taxon>Bacteria</taxon>
        <taxon>Pseudomonadati</taxon>
        <taxon>Thermosulfidibacterota</taxon>
        <taxon>Thermosulfidibacteria</taxon>
        <taxon>Thermosulfidibacterales</taxon>
        <taxon>Thermosulfidibacteraceae</taxon>
    </lineage>
</organism>
<dbReference type="PROSITE" id="PS01078">
    <property type="entry name" value="MOCF_BIOSYNTHESIS_1"/>
    <property type="match status" value="1"/>
</dbReference>
<keyword evidence="13" id="KW-1185">Reference proteome</keyword>
<dbReference type="InterPro" id="IPR047594">
    <property type="entry name" value="MoaC_bact/euk"/>
</dbReference>
<dbReference type="InterPro" id="IPR001453">
    <property type="entry name" value="MoaB/Mog_dom"/>
</dbReference>
<evidence type="ECO:0000256" key="10">
    <source>
        <dbReference type="ARBA" id="ARBA00058212"/>
    </source>
</evidence>
<evidence type="ECO:0000313" key="13">
    <source>
        <dbReference type="Proteomes" id="UP000063234"/>
    </source>
</evidence>
<evidence type="ECO:0000256" key="1">
    <source>
        <dbReference type="ARBA" id="ARBA00001637"/>
    </source>
</evidence>
<dbReference type="PANTHER" id="PTHR43764">
    <property type="entry name" value="MOLYBDENUM COFACTOR BIOSYNTHESIS"/>
    <property type="match status" value="1"/>
</dbReference>
<dbReference type="NCBIfam" id="NF002947">
    <property type="entry name" value="PRK03604.1"/>
    <property type="match status" value="1"/>
</dbReference>
<protein>
    <recommendedName>
        <fullName evidence="5">Molybdopterin adenylyltransferase</fullName>
        <ecNumber evidence="3">2.7.7.75</ecNumber>
        <ecNumber evidence="4">4.6.1.17</ecNumber>
    </recommendedName>
</protein>
<name>A0A0S3QRC9_THET7</name>
<evidence type="ECO:0000256" key="5">
    <source>
        <dbReference type="ARBA" id="ARBA00013491"/>
    </source>
</evidence>
<dbReference type="UniPathway" id="UPA00344"/>
<evidence type="ECO:0000256" key="2">
    <source>
        <dbReference type="ARBA" id="ARBA00005046"/>
    </source>
</evidence>
<dbReference type="Gene3D" id="3.40.980.10">
    <property type="entry name" value="MoaB/Mog-like domain"/>
    <property type="match status" value="1"/>
</dbReference>
<dbReference type="InterPro" id="IPR036522">
    <property type="entry name" value="MoaC_sf"/>
</dbReference>
<dbReference type="CDD" id="cd01420">
    <property type="entry name" value="MoaC_PE"/>
    <property type="match status" value="1"/>
</dbReference>
<evidence type="ECO:0000256" key="4">
    <source>
        <dbReference type="ARBA" id="ARBA00012575"/>
    </source>
</evidence>
<sequence>MQKGSKTVDVSHKFETKRYAVACGRIRLPKEIIDKIKDGGIEKGDVLSTSELAGLLGVKKVPELIPFCHPIPIDRIEVTAHVEERGIKVEALVSGVWRTGYEMEALTAVSIALLNIYDMCKPYTQDMVIEEVKLVEKGGGKSEWFDDLKGLKAAVITVSDSAYQGKTKDLSGPAVSQLLEKYGATIIGKVTVPDDKERIKEAILQFTDKANIIVTTGGTGVSPRDVTPEASSELIEKELPGLSEATRIFGVKSTPRALLSRAKAGIINENCILINLPGSVRGATESLQIAIPLIKHALKMARGEKH</sequence>
<dbReference type="EC" id="2.7.7.75" evidence="3"/>
<dbReference type="Pfam" id="PF00994">
    <property type="entry name" value="MoCF_biosynth"/>
    <property type="match status" value="1"/>
</dbReference>
<comment type="catalytic activity">
    <reaction evidence="8">
        <text>molybdopterin + ATP + H(+) = adenylyl-molybdopterin + diphosphate</text>
        <dbReference type="Rhea" id="RHEA:31331"/>
        <dbReference type="ChEBI" id="CHEBI:15378"/>
        <dbReference type="ChEBI" id="CHEBI:30616"/>
        <dbReference type="ChEBI" id="CHEBI:33019"/>
        <dbReference type="ChEBI" id="CHEBI:58698"/>
        <dbReference type="ChEBI" id="CHEBI:62727"/>
        <dbReference type="EC" id="2.7.7.75"/>
    </reaction>
</comment>
<dbReference type="NCBIfam" id="TIGR00177">
    <property type="entry name" value="molyb_syn"/>
    <property type="match status" value="1"/>
</dbReference>
<keyword evidence="7" id="KW-0456">Lyase</keyword>
<dbReference type="InterPro" id="IPR051920">
    <property type="entry name" value="MPT_Adenylyltrnsfr/MoaC-Rel"/>
</dbReference>
<gene>
    <name evidence="12" type="primary">moaC</name>
    <name evidence="12" type="ORF">TST_0081</name>
</gene>
<evidence type="ECO:0000259" key="11">
    <source>
        <dbReference type="SMART" id="SM00852"/>
    </source>
</evidence>
<dbReference type="AlphaFoldDB" id="A0A0S3QRC9"/>
<reference evidence="13" key="1">
    <citation type="journal article" date="2018" name="Science">
        <title>A primordial and reversible TCA cycle in a facultatively chemolithoautotrophic thermophile.</title>
        <authorList>
            <person name="Nunoura T."/>
            <person name="Chikaraishi Y."/>
            <person name="Izaki R."/>
            <person name="Suwa T."/>
            <person name="Sato T."/>
            <person name="Harada T."/>
            <person name="Mori K."/>
            <person name="Kato Y."/>
            <person name="Miyazaki M."/>
            <person name="Shimamura S."/>
            <person name="Yanagawa K."/>
            <person name="Shuto A."/>
            <person name="Ohkouchi N."/>
            <person name="Fujita N."/>
            <person name="Takaki Y."/>
            <person name="Atomi H."/>
            <person name="Takai K."/>
        </authorList>
    </citation>
    <scope>NUCLEOTIDE SEQUENCE [LARGE SCALE GENOMIC DNA]</scope>
    <source>
        <strain evidence="13">DSM 17441 / JCM 13301 / NBRC 103674 / ABI70S6</strain>
    </source>
</reference>
<dbReference type="PANTHER" id="PTHR43764:SF1">
    <property type="entry name" value="MOLYBDOPTERIN MOLYBDOTRANSFERASE"/>
    <property type="match status" value="1"/>
</dbReference>
<dbReference type="PATRIC" id="fig|1298851.3.peg.84"/>
<dbReference type="STRING" id="1298851.TST_0081"/>
<dbReference type="GO" id="GO:0006777">
    <property type="term" value="P:Mo-molybdopterin cofactor biosynthetic process"/>
    <property type="evidence" value="ECO:0007669"/>
    <property type="project" value="UniProtKB-KW"/>
</dbReference>
<dbReference type="EC" id="4.6.1.17" evidence="4"/>
<dbReference type="SUPFAM" id="SSF53218">
    <property type="entry name" value="Molybdenum cofactor biosynthesis proteins"/>
    <property type="match status" value="1"/>
</dbReference>
<accession>A0A0S3QRC9</accession>
<proteinExistence type="predicted"/>
<dbReference type="NCBIfam" id="NF006870">
    <property type="entry name" value="PRK09364.1"/>
    <property type="match status" value="1"/>
</dbReference>
<dbReference type="CDD" id="cd00886">
    <property type="entry name" value="MogA_MoaB"/>
    <property type="match status" value="1"/>
</dbReference>
<dbReference type="KEGG" id="ttk:TST_0081"/>
<keyword evidence="6" id="KW-0501">Molybdenum cofactor biosynthesis</keyword>
<dbReference type="SUPFAM" id="SSF55040">
    <property type="entry name" value="Molybdenum cofactor biosynthesis protein C, MoaC"/>
    <property type="match status" value="1"/>
</dbReference>
<dbReference type="InterPro" id="IPR012247">
    <property type="entry name" value="MoaC_MogA"/>
</dbReference>
<comment type="catalytic activity">
    <reaction evidence="1">
        <text>(8S)-3',8-cyclo-7,8-dihydroguanosine 5'-triphosphate = cyclic pyranopterin phosphate + diphosphate</text>
        <dbReference type="Rhea" id="RHEA:49580"/>
        <dbReference type="ChEBI" id="CHEBI:33019"/>
        <dbReference type="ChEBI" id="CHEBI:59648"/>
        <dbReference type="ChEBI" id="CHEBI:131766"/>
        <dbReference type="EC" id="4.6.1.17"/>
    </reaction>
</comment>
<dbReference type="InterPro" id="IPR023045">
    <property type="entry name" value="MoaC"/>
</dbReference>
<dbReference type="GO" id="GO:0061598">
    <property type="term" value="F:molybdopterin adenylyltransferase activity"/>
    <property type="evidence" value="ECO:0007669"/>
    <property type="project" value="UniProtKB-EC"/>
</dbReference>
<dbReference type="InterPro" id="IPR008284">
    <property type="entry name" value="MoCF_biosynth_CS"/>
</dbReference>
<dbReference type="Pfam" id="PF01967">
    <property type="entry name" value="MoaC"/>
    <property type="match status" value="1"/>
</dbReference>
<dbReference type="SMART" id="SM00852">
    <property type="entry name" value="MoCF_biosynth"/>
    <property type="match status" value="1"/>
</dbReference>
<evidence type="ECO:0000256" key="6">
    <source>
        <dbReference type="ARBA" id="ARBA00023150"/>
    </source>
</evidence>
<comment type="function">
    <text evidence="9">Catalyzes the conversion of (8S)-3',8-cyclo-7,8-dihydroguanosine 5'-triphosphate to cyclic pyranopterin monophosphate (cPMP).</text>
</comment>
<evidence type="ECO:0000313" key="12">
    <source>
        <dbReference type="EMBL" id="BAT70891.1"/>
    </source>
</evidence>
<dbReference type="NCBIfam" id="TIGR00581">
    <property type="entry name" value="moaC"/>
    <property type="match status" value="1"/>
</dbReference>
<dbReference type="Gene3D" id="3.30.70.640">
    <property type="entry name" value="Molybdopterin cofactor biosynthesis C (MoaC) domain"/>
    <property type="match status" value="1"/>
</dbReference>
<dbReference type="EMBL" id="AP013035">
    <property type="protein sequence ID" value="BAT70891.1"/>
    <property type="molecule type" value="Genomic_DNA"/>
</dbReference>
<dbReference type="Proteomes" id="UP000063234">
    <property type="component" value="Chromosome"/>
</dbReference>
<dbReference type="InterPro" id="IPR002820">
    <property type="entry name" value="Mopterin_CF_biosynth-C_dom"/>
</dbReference>
<evidence type="ECO:0000256" key="3">
    <source>
        <dbReference type="ARBA" id="ARBA00012509"/>
    </source>
</evidence>
<comment type="pathway">
    <text evidence="2">Cofactor biosynthesis; molybdopterin biosynthesis.</text>
</comment>
<dbReference type="PIRSF" id="PIRSF036594">
    <property type="entry name" value="MoaC_MogA"/>
    <property type="match status" value="1"/>
</dbReference>
<evidence type="ECO:0000256" key="8">
    <source>
        <dbReference type="ARBA" id="ARBA00051131"/>
    </source>
</evidence>
<dbReference type="GO" id="GO:0061799">
    <property type="term" value="F:cyclic pyranopterin monophosphate synthase activity"/>
    <property type="evidence" value="ECO:0007669"/>
    <property type="project" value="UniProtKB-EC"/>
</dbReference>
<evidence type="ECO:0000256" key="7">
    <source>
        <dbReference type="ARBA" id="ARBA00023239"/>
    </source>
</evidence>
<dbReference type="RefSeq" id="WP_068548612.1">
    <property type="nucleotide sequence ID" value="NZ_AP013035.1"/>
</dbReference>
<feature type="domain" description="MoaB/Mog" evidence="11">
    <location>
        <begin position="154"/>
        <end position="297"/>
    </location>
</feature>
<dbReference type="OrthoDB" id="9794429at2"/>
<comment type="function">
    <text evidence="10">Catalyzes the adenylation of molybdopterin as part of the biosynthesis of the molybdenum-cofactor.</text>
</comment>
<dbReference type="InterPro" id="IPR036425">
    <property type="entry name" value="MoaB/Mog-like_dom_sf"/>
</dbReference>